<dbReference type="SUPFAM" id="SSF52833">
    <property type="entry name" value="Thioredoxin-like"/>
    <property type="match status" value="1"/>
</dbReference>
<sequence length="112" mass="12364">MQATQIGFNPEYSEDAPSLDELSSLVGSALLEFGTPWCGHCQASRSAIEEVMLAFPNLAHIKVFDGKGKRLGRQFSVTLWPTLILLHDGKEVGRVVRFTTANEVRELMSQSV</sequence>
<dbReference type="CDD" id="cd02947">
    <property type="entry name" value="TRX_family"/>
    <property type="match status" value="1"/>
</dbReference>
<organism evidence="2 3">
    <name type="scientific">Marinomonas primoryensis</name>
    <dbReference type="NCBI Taxonomy" id="178399"/>
    <lineage>
        <taxon>Bacteria</taxon>
        <taxon>Pseudomonadati</taxon>
        <taxon>Pseudomonadota</taxon>
        <taxon>Gammaproteobacteria</taxon>
        <taxon>Oceanospirillales</taxon>
        <taxon>Oceanospirillaceae</taxon>
        <taxon>Marinomonas</taxon>
    </lineage>
</organism>
<name>A0A859CTU0_9GAMM</name>
<dbReference type="Gene3D" id="3.40.30.10">
    <property type="entry name" value="Glutaredoxin"/>
    <property type="match status" value="1"/>
</dbReference>
<dbReference type="KEGG" id="mpri:MP3633_0952"/>
<feature type="domain" description="Thioredoxin" evidence="1">
    <location>
        <begin position="28"/>
        <end position="108"/>
    </location>
</feature>
<dbReference type="AlphaFoldDB" id="A0A859CTU0"/>
<reference evidence="2 3" key="1">
    <citation type="submission" date="2020-06" db="EMBL/GenBank/DDBJ databases">
        <authorList>
            <person name="Voronona O.L."/>
            <person name="Aksenova E.I."/>
            <person name="Kunda M.S."/>
            <person name="Semenov A.N."/>
            <person name="Ryzhova N."/>
        </authorList>
    </citation>
    <scope>NUCLEOTIDE SEQUENCE [LARGE SCALE GENOMIC DNA]</scope>
    <source>
        <strain evidence="2 3">MPKMM3633</strain>
    </source>
</reference>
<evidence type="ECO:0000313" key="2">
    <source>
        <dbReference type="EMBL" id="QKK79688.1"/>
    </source>
</evidence>
<gene>
    <name evidence="2" type="ORF">MP3633_0952</name>
</gene>
<dbReference type="RefSeq" id="WP_176334652.1">
    <property type="nucleotide sequence ID" value="NZ_BAAAEF010000003.1"/>
</dbReference>
<accession>A0A859CTU0</accession>
<protein>
    <submittedName>
        <fullName evidence="2">Thioredoxin family protein</fullName>
    </submittedName>
</protein>
<evidence type="ECO:0000313" key="3">
    <source>
        <dbReference type="Proteomes" id="UP000509371"/>
    </source>
</evidence>
<evidence type="ECO:0000259" key="1">
    <source>
        <dbReference type="Pfam" id="PF00085"/>
    </source>
</evidence>
<dbReference type="Pfam" id="PF00085">
    <property type="entry name" value="Thioredoxin"/>
    <property type="match status" value="1"/>
</dbReference>
<dbReference type="InterPro" id="IPR036249">
    <property type="entry name" value="Thioredoxin-like_sf"/>
</dbReference>
<proteinExistence type="predicted"/>
<dbReference type="EMBL" id="CP054301">
    <property type="protein sequence ID" value="QKK79688.1"/>
    <property type="molecule type" value="Genomic_DNA"/>
</dbReference>
<dbReference type="Proteomes" id="UP000509371">
    <property type="component" value="Chromosome"/>
</dbReference>
<dbReference type="InterPro" id="IPR013766">
    <property type="entry name" value="Thioredoxin_domain"/>
</dbReference>